<dbReference type="CDD" id="cd09891">
    <property type="entry name" value="NGN_Bact_1"/>
    <property type="match status" value="1"/>
</dbReference>
<reference evidence="9 10" key="1">
    <citation type="journal article" date="2020" name="J Geophys Res Biogeosci">
        <title>Magnetotaxis as an Adaptation to Enable Bacterial Shuttling of Microbial Sulfur and Sulfur Cycling Across Aquatic Oxic#Anoxic Interfaces.</title>
        <authorList>
            <person name="Li J."/>
            <person name="Liu P."/>
            <person name="Wang J."/>
            <person name="Roberts A.P."/>
            <person name="Pan Y."/>
        </authorList>
    </citation>
    <scope>NUCLEOTIDE SEQUENCE [LARGE SCALE GENOMIC DNA]</scope>
    <source>
        <strain evidence="9 10">MYR-1_YQ</strain>
    </source>
</reference>
<evidence type="ECO:0000313" key="9">
    <source>
        <dbReference type="EMBL" id="MBV6340653.1"/>
    </source>
</evidence>
<evidence type="ECO:0000313" key="10">
    <source>
        <dbReference type="Proteomes" id="UP001196980"/>
    </source>
</evidence>
<dbReference type="InterPro" id="IPR001062">
    <property type="entry name" value="Transcrpt_antiterm_NusG"/>
</dbReference>
<comment type="caution">
    <text evidence="9">The sequence shown here is derived from an EMBL/GenBank/DDBJ whole genome shotgun (WGS) entry which is preliminary data.</text>
</comment>
<dbReference type="CDD" id="cd06091">
    <property type="entry name" value="KOW_NusG"/>
    <property type="match status" value="1"/>
</dbReference>
<evidence type="ECO:0000256" key="6">
    <source>
        <dbReference type="NCBIfam" id="TIGR00922"/>
    </source>
</evidence>
<keyword evidence="10" id="KW-1185">Reference proteome</keyword>
<dbReference type="NCBIfam" id="TIGR00922">
    <property type="entry name" value="nusG"/>
    <property type="match status" value="1"/>
</dbReference>
<keyword evidence="4 5" id="KW-0804">Transcription</keyword>
<evidence type="ECO:0000256" key="5">
    <source>
        <dbReference type="HAMAP-Rule" id="MF_00948"/>
    </source>
</evidence>
<dbReference type="Gene3D" id="2.30.30.30">
    <property type="match status" value="1"/>
</dbReference>
<evidence type="ECO:0000256" key="2">
    <source>
        <dbReference type="ARBA" id="ARBA00022814"/>
    </source>
</evidence>
<dbReference type="PANTHER" id="PTHR30265:SF2">
    <property type="entry name" value="TRANSCRIPTION TERMINATION_ANTITERMINATION PROTEIN NUSG"/>
    <property type="match status" value="1"/>
</dbReference>
<comment type="similarity">
    <text evidence="5 7">Belongs to the NusG family.</text>
</comment>
<protein>
    <recommendedName>
        <fullName evidence="5 6">Transcription termination/antitermination protein NusG</fullName>
    </recommendedName>
</protein>
<gene>
    <name evidence="5 9" type="primary">nusG</name>
    <name evidence="9" type="ORF">HWQ67_03565</name>
</gene>
<evidence type="ECO:0000256" key="3">
    <source>
        <dbReference type="ARBA" id="ARBA00023015"/>
    </source>
</evidence>
<dbReference type="RefSeq" id="WP_218251273.1">
    <property type="nucleotide sequence ID" value="NZ_JABXWD010000038.1"/>
</dbReference>
<dbReference type="PRINTS" id="PR00338">
    <property type="entry name" value="NUSGTNSCPFCT"/>
</dbReference>
<evidence type="ECO:0000259" key="8">
    <source>
        <dbReference type="SMART" id="SM00738"/>
    </source>
</evidence>
<keyword evidence="3 5" id="KW-0805">Transcription regulation</keyword>
<dbReference type="InterPro" id="IPR036735">
    <property type="entry name" value="NGN_dom_sf"/>
</dbReference>
<evidence type="ECO:0000256" key="4">
    <source>
        <dbReference type="ARBA" id="ARBA00023163"/>
    </source>
</evidence>
<organism evidence="9 10">
    <name type="scientific">Candidatus Magnetobacterium casense</name>
    <dbReference type="NCBI Taxonomy" id="1455061"/>
    <lineage>
        <taxon>Bacteria</taxon>
        <taxon>Pseudomonadati</taxon>
        <taxon>Nitrospirota</taxon>
        <taxon>Thermodesulfovibrionia</taxon>
        <taxon>Thermodesulfovibrionales</taxon>
        <taxon>Candidatus Magnetobacteriaceae</taxon>
        <taxon>Candidatus Magnetobacterium</taxon>
    </lineage>
</organism>
<dbReference type="InterPro" id="IPR047050">
    <property type="entry name" value="NGN"/>
</dbReference>
<dbReference type="SUPFAM" id="SSF82679">
    <property type="entry name" value="N-utilization substance G protein NusG, N-terminal domain"/>
    <property type="match status" value="1"/>
</dbReference>
<dbReference type="SMART" id="SM00738">
    <property type="entry name" value="NGN"/>
    <property type="match status" value="1"/>
</dbReference>
<dbReference type="InterPro" id="IPR006645">
    <property type="entry name" value="NGN-like_dom"/>
</dbReference>
<dbReference type="EMBL" id="JABXWD010000038">
    <property type="protein sequence ID" value="MBV6340653.1"/>
    <property type="molecule type" value="Genomic_DNA"/>
</dbReference>
<feature type="domain" description="NusG-like N-terminal" evidence="8">
    <location>
        <begin position="4"/>
        <end position="111"/>
    </location>
</feature>
<dbReference type="InterPro" id="IPR015869">
    <property type="entry name" value="Transcrpt_antiterm_NusG_bac_CS"/>
</dbReference>
<dbReference type="InterPro" id="IPR008991">
    <property type="entry name" value="Translation_prot_SH3-like_sf"/>
</dbReference>
<dbReference type="HAMAP" id="MF_00948">
    <property type="entry name" value="NusG"/>
    <property type="match status" value="1"/>
</dbReference>
<dbReference type="Proteomes" id="UP001196980">
    <property type="component" value="Unassembled WGS sequence"/>
</dbReference>
<dbReference type="PANTHER" id="PTHR30265">
    <property type="entry name" value="RHO-INTERACTING TRANSCRIPTION TERMINATION FACTOR NUSG"/>
    <property type="match status" value="1"/>
</dbReference>
<comment type="function">
    <text evidence="5 7">Participates in transcription elongation, termination and antitermination.</text>
</comment>
<keyword evidence="1 5" id="KW-0806">Transcription termination</keyword>
<dbReference type="InterPro" id="IPR014722">
    <property type="entry name" value="Rib_uL2_dom2"/>
</dbReference>
<sequence>MTTEKKWYVVHTYSGYEEKVKLGIEDKVQKKGIEHRIGRILIPTERVIELKRGKKKESDKKFYPGYIMVEMELDDETWHLVNSVPRVTGFVGGMAPVSLPEEEMDLILQQQEKSLGQEVKMQFEKGENLRITDGPFSNFNGYVDEVDIDHGRLKVMVSIFGRQTPVELSFYQVEKV</sequence>
<dbReference type="Pfam" id="PF02357">
    <property type="entry name" value="NusG"/>
    <property type="match status" value="1"/>
</dbReference>
<keyword evidence="2 5" id="KW-0889">Transcription antitermination</keyword>
<accession>A0ABS6RXW7</accession>
<evidence type="ECO:0000256" key="7">
    <source>
        <dbReference type="RuleBase" id="RU000538"/>
    </source>
</evidence>
<name>A0ABS6RXW7_9BACT</name>
<dbReference type="InterPro" id="IPR043425">
    <property type="entry name" value="NusG-like"/>
</dbReference>
<dbReference type="SUPFAM" id="SSF50104">
    <property type="entry name" value="Translation proteins SH3-like domain"/>
    <property type="match status" value="1"/>
</dbReference>
<dbReference type="PROSITE" id="PS01014">
    <property type="entry name" value="NUSG"/>
    <property type="match status" value="1"/>
</dbReference>
<proteinExistence type="inferred from homology"/>
<dbReference type="Gene3D" id="3.30.70.940">
    <property type="entry name" value="NusG, N-terminal domain"/>
    <property type="match status" value="1"/>
</dbReference>
<evidence type="ECO:0000256" key="1">
    <source>
        <dbReference type="ARBA" id="ARBA00022472"/>
    </source>
</evidence>